<feature type="region of interest" description="Disordered" evidence="1">
    <location>
        <begin position="146"/>
        <end position="179"/>
    </location>
</feature>
<gene>
    <name evidence="2" type="ORF">BU16DRAFT_62015</name>
</gene>
<keyword evidence="3" id="KW-1185">Reference proteome</keyword>
<feature type="region of interest" description="Disordered" evidence="1">
    <location>
        <begin position="70"/>
        <end position="104"/>
    </location>
</feature>
<proteinExistence type="predicted"/>
<dbReference type="EMBL" id="MU004191">
    <property type="protein sequence ID" value="KAF2494013.1"/>
    <property type="molecule type" value="Genomic_DNA"/>
</dbReference>
<reference evidence="2" key="1">
    <citation type="journal article" date="2020" name="Stud. Mycol.">
        <title>101 Dothideomycetes genomes: a test case for predicting lifestyles and emergence of pathogens.</title>
        <authorList>
            <person name="Haridas S."/>
            <person name="Albert R."/>
            <person name="Binder M."/>
            <person name="Bloem J."/>
            <person name="Labutti K."/>
            <person name="Salamov A."/>
            <person name="Andreopoulos B."/>
            <person name="Baker S."/>
            <person name="Barry K."/>
            <person name="Bills G."/>
            <person name="Bluhm B."/>
            <person name="Cannon C."/>
            <person name="Castanera R."/>
            <person name="Culley D."/>
            <person name="Daum C."/>
            <person name="Ezra D."/>
            <person name="Gonzalez J."/>
            <person name="Henrissat B."/>
            <person name="Kuo A."/>
            <person name="Liang C."/>
            <person name="Lipzen A."/>
            <person name="Lutzoni F."/>
            <person name="Magnuson J."/>
            <person name="Mondo S."/>
            <person name="Nolan M."/>
            <person name="Ohm R."/>
            <person name="Pangilinan J."/>
            <person name="Park H.-J."/>
            <person name="Ramirez L."/>
            <person name="Alfaro M."/>
            <person name="Sun H."/>
            <person name="Tritt A."/>
            <person name="Yoshinaga Y."/>
            <person name="Zwiers L.-H."/>
            <person name="Turgeon B."/>
            <person name="Goodwin S."/>
            <person name="Spatafora J."/>
            <person name="Crous P."/>
            <person name="Grigoriev I."/>
        </authorList>
    </citation>
    <scope>NUCLEOTIDE SEQUENCE</scope>
    <source>
        <strain evidence="2">CBS 269.34</strain>
    </source>
</reference>
<name>A0A6A6QQK6_9PEZI</name>
<evidence type="ECO:0000313" key="2">
    <source>
        <dbReference type="EMBL" id="KAF2494013.1"/>
    </source>
</evidence>
<organism evidence="2 3">
    <name type="scientific">Lophium mytilinum</name>
    <dbReference type="NCBI Taxonomy" id="390894"/>
    <lineage>
        <taxon>Eukaryota</taxon>
        <taxon>Fungi</taxon>
        <taxon>Dikarya</taxon>
        <taxon>Ascomycota</taxon>
        <taxon>Pezizomycotina</taxon>
        <taxon>Dothideomycetes</taxon>
        <taxon>Pleosporomycetidae</taxon>
        <taxon>Mytilinidiales</taxon>
        <taxon>Mytilinidiaceae</taxon>
        <taxon>Lophium</taxon>
    </lineage>
</organism>
<feature type="compositionally biased region" description="Low complexity" evidence="1">
    <location>
        <begin position="71"/>
        <end position="83"/>
    </location>
</feature>
<dbReference type="AlphaFoldDB" id="A0A6A6QQK6"/>
<dbReference type="Proteomes" id="UP000799750">
    <property type="component" value="Unassembled WGS sequence"/>
</dbReference>
<feature type="compositionally biased region" description="Gly residues" evidence="1">
    <location>
        <begin position="167"/>
        <end position="177"/>
    </location>
</feature>
<accession>A0A6A6QQK6</accession>
<sequence>MKNTNEILASFKRVLLCCTCQGHEKPSLQISSPTDVRRVDICMPGLTAEHQAFIRSKAAADATRMFGTDASTPLTSTSTTTLTFRDNPETHTSPQAHSHTQVPRIKSWKNHARKLSASLPYGYKSVHSTSDGADGSMVALRERKSEGGFEQQGVVGGGMLQESDGSGSDGEGVGLGIEKGEEVSLVVPIKG</sequence>
<evidence type="ECO:0000313" key="3">
    <source>
        <dbReference type="Proteomes" id="UP000799750"/>
    </source>
</evidence>
<protein>
    <submittedName>
        <fullName evidence="2">Uncharacterized protein</fullName>
    </submittedName>
</protein>
<feature type="compositionally biased region" description="Polar residues" evidence="1">
    <location>
        <begin position="90"/>
        <end position="101"/>
    </location>
</feature>
<evidence type="ECO:0000256" key="1">
    <source>
        <dbReference type="SAM" id="MobiDB-lite"/>
    </source>
</evidence>
<dbReference type="OrthoDB" id="5226159at2759"/>